<keyword evidence="5" id="KW-1185">Reference proteome</keyword>
<dbReference type="RefSeq" id="WP_037438717.1">
    <property type="nucleotide sequence ID" value="NZ_JPEO01000001.1"/>
</dbReference>
<evidence type="ECO:0000313" key="5">
    <source>
        <dbReference type="Proteomes" id="UP000029264"/>
    </source>
</evidence>
<keyword evidence="2" id="KW-0560">Oxidoreductase</keyword>
<dbReference type="Gene3D" id="3.40.50.720">
    <property type="entry name" value="NAD(P)-binding Rossmann-like Domain"/>
    <property type="match status" value="1"/>
</dbReference>
<accession>A0A094K2R3</accession>
<dbReference type="SMART" id="SM00829">
    <property type="entry name" value="PKS_ER"/>
    <property type="match status" value="1"/>
</dbReference>
<dbReference type="PANTHER" id="PTHR48106">
    <property type="entry name" value="QUINONE OXIDOREDUCTASE PIG3-RELATED"/>
    <property type="match status" value="1"/>
</dbReference>
<keyword evidence="1" id="KW-0521">NADP</keyword>
<proteinExistence type="predicted"/>
<protein>
    <submittedName>
        <fullName evidence="4">NAD(P)H-quinone oxidoreductase</fullName>
    </submittedName>
</protein>
<sequence>MRCQQIVCEQAGAAEVMQLTQGDVAAPASGQVLIKVAAAGVNGPDIYQRQGSYPPPADASSILGLEVAGEIAAVAAGESRWQVGDKVCALVPGGGYSEYVLTWSSHCLPVPSGWQLAEAAALPETFFTVWHNLFMRGGLQAGETVLIHGGGGGIGSTAIALAKAFGARVITTCSEAKLAFCRQLGADLAIDYAAEDFVALAAEFTQAKGVQLVLDMIGGDYINRNLKLLSLDGRMVSIACRAGRMAEVDVAMLMFKRIHWTGSTLRPQSITQKAAIASQLLRQVWPLLERGQLKPHLHAVLPLAEVVRAHQMLEQGLHRGKIVLQVGEPD</sequence>
<dbReference type="CDD" id="cd05276">
    <property type="entry name" value="p53_inducible_oxidoreductase"/>
    <property type="match status" value="1"/>
</dbReference>
<dbReference type="NCBIfam" id="TIGR02824">
    <property type="entry name" value="quinone_pig3"/>
    <property type="match status" value="1"/>
</dbReference>
<dbReference type="SUPFAM" id="SSF51735">
    <property type="entry name" value="NAD(P)-binding Rossmann-fold domains"/>
    <property type="match status" value="1"/>
</dbReference>
<dbReference type="Gene3D" id="3.90.180.10">
    <property type="entry name" value="Medium-chain alcohol dehydrogenases, catalytic domain"/>
    <property type="match status" value="1"/>
</dbReference>
<dbReference type="Pfam" id="PF08240">
    <property type="entry name" value="ADH_N"/>
    <property type="match status" value="1"/>
</dbReference>
<evidence type="ECO:0000313" key="4">
    <source>
        <dbReference type="EMBL" id="KFZ38961.1"/>
    </source>
</evidence>
<evidence type="ECO:0000256" key="1">
    <source>
        <dbReference type="ARBA" id="ARBA00022857"/>
    </source>
</evidence>
<dbReference type="EMBL" id="JPEO01000001">
    <property type="protein sequence ID" value="KFZ38961.1"/>
    <property type="molecule type" value="Genomic_DNA"/>
</dbReference>
<dbReference type="InterPro" id="IPR013149">
    <property type="entry name" value="ADH-like_C"/>
</dbReference>
<dbReference type="PANTHER" id="PTHR48106:SF8">
    <property type="entry name" value="OS02G0805600 PROTEIN"/>
    <property type="match status" value="1"/>
</dbReference>
<evidence type="ECO:0000259" key="3">
    <source>
        <dbReference type="SMART" id="SM00829"/>
    </source>
</evidence>
<name>A0A094K2R3_9GAMM</name>
<dbReference type="InterPro" id="IPR011032">
    <property type="entry name" value="GroES-like_sf"/>
</dbReference>
<dbReference type="eggNOG" id="COG0604">
    <property type="taxonomic scope" value="Bacteria"/>
</dbReference>
<dbReference type="OrthoDB" id="9780520at2"/>
<dbReference type="Pfam" id="PF00107">
    <property type="entry name" value="ADH_zinc_N"/>
    <property type="match status" value="1"/>
</dbReference>
<dbReference type="InterPro" id="IPR014189">
    <property type="entry name" value="Quinone_OxRdtase_PIG3"/>
</dbReference>
<feature type="domain" description="Enoyl reductase (ER)" evidence="3">
    <location>
        <begin position="12"/>
        <end position="324"/>
    </location>
</feature>
<dbReference type="InterPro" id="IPR020843">
    <property type="entry name" value="ER"/>
</dbReference>
<comment type="caution">
    <text evidence="4">The sequence shown here is derived from an EMBL/GenBank/DDBJ whole genome shotgun (WGS) entry which is preliminary data.</text>
</comment>
<gene>
    <name evidence="4" type="ORF">HR45_00735</name>
</gene>
<dbReference type="InterPro" id="IPR013154">
    <property type="entry name" value="ADH-like_N"/>
</dbReference>
<dbReference type="AlphaFoldDB" id="A0A094K2R3"/>
<evidence type="ECO:0000256" key="2">
    <source>
        <dbReference type="ARBA" id="ARBA00023002"/>
    </source>
</evidence>
<dbReference type="SUPFAM" id="SSF50129">
    <property type="entry name" value="GroES-like"/>
    <property type="match status" value="1"/>
</dbReference>
<dbReference type="GO" id="GO:0016651">
    <property type="term" value="F:oxidoreductase activity, acting on NAD(P)H"/>
    <property type="evidence" value="ECO:0007669"/>
    <property type="project" value="TreeGrafter"/>
</dbReference>
<reference evidence="4 5" key="1">
    <citation type="submission" date="2014-06" db="EMBL/GenBank/DDBJ databases">
        <title>Shewanella sp. YQH10.</title>
        <authorList>
            <person name="Liu Y."/>
            <person name="Zeng R."/>
        </authorList>
    </citation>
    <scope>NUCLEOTIDE SEQUENCE [LARGE SCALE GENOMIC DNA]</scope>
    <source>
        <strain evidence="4 5">YQH10</strain>
    </source>
</reference>
<dbReference type="GO" id="GO:0070402">
    <property type="term" value="F:NADPH binding"/>
    <property type="evidence" value="ECO:0007669"/>
    <property type="project" value="TreeGrafter"/>
</dbReference>
<dbReference type="InterPro" id="IPR036291">
    <property type="entry name" value="NAD(P)-bd_dom_sf"/>
</dbReference>
<organism evidence="4 5">
    <name type="scientific">Shewanella mangrovi</name>
    <dbReference type="NCBI Taxonomy" id="1515746"/>
    <lineage>
        <taxon>Bacteria</taxon>
        <taxon>Pseudomonadati</taxon>
        <taxon>Pseudomonadota</taxon>
        <taxon>Gammaproteobacteria</taxon>
        <taxon>Alteromonadales</taxon>
        <taxon>Shewanellaceae</taxon>
        <taxon>Shewanella</taxon>
    </lineage>
</organism>
<dbReference type="STRING" id="1515746.HR45_00735"/>
<dbReference type="Proteomes" id="UP000029264">
    <property type="component" value="Unassembled WGS sequence"/>
</dbReference>